<dbReference type="RefSeq" id="WP_093663470.1">
    <property type="nucleotide sequence ID" value="NZ_FOCF01000001.1"/>
</dbReference>
<gene>
    <name evidence="2" type="ORF">SAMN05192583_0020</name>
</gene>
<feature type="chain" id="PRO_5011731923" description="TonB protein C-terminal" evidence="1">
    <location>
        <begin position="18"/>
        <end position="131"/>
    </location>
</feature>
<keyword evidence="1" id="KW-0732">Signal</keyword>
<dbReference type="OrthoDB" id="7472509at2"/>
<organism evidence="2 3">
    <name type="scientific">Sphingomonas gellani</name>
    <dbReference type="NCBI Taxonomy" id="1166340"/>
    <lineage>
        <taxon>Bacteria</taxon>
        <taxon>Pseudomonadati</taxon>
        <taxon>Pseudomonadota</taxon>
        <taxon>Alphaproteobacteria</taxon>
        <taxon>Sphingomonadales</taxon>
        <taxon>Sphingomonadaceae</taxon>
        <taxon>Sphingomonas</taxon>
    </lineage>
</organism>
<protein>
    <recommendedName>
        <fullName evidence="4">TonB protein C-terminal</fullName>
    </recommendedName>
</protein>
<reference evidence="3" key="1">
    <citation type="submission" date="2016-10" db="EMBL/GenBank/DDBJ databases">
        <authorList>
            <person name="Varghese N."/>
            <person name="Submissions S."/>
        </authorList>
    </citation>
    <scope>NUCLEOTIDE SEQUENCE [LARGE SCALE GENOMIC DNA]</scope>
    <source>
        <strain evidence="3">S6-262</strain>
    </source>
</reference>
<keyword evidence="3" id="KW-1185">Reference proteome</keyword>
<evidence type="ECO:0008006" key="4">
    <source>
        <dbReference type="Google" id="ProtNLM"/>
    </source>
</evidence>
<dbReference type="Proteomes" id="UP000199206">
    <property type="component" value="Unassembled WGS sequence"/>
</dbReference>
<name>A0A1H7Y001_9SPHN</name>
<evidence type="ECO:0000256" key="1">
    <source>
        <dbReference type="SAM" id="SignalP"/>
    </source>
</evidence>
<dbReference type="EMBL" id="FOCF01000001">
    <property type="protein sequence ID" value="SEM39255.1"/>
    <property type="molecule type" value="Genomic_DNA"/>
</dbReference>
<evidence type="ECO:0000313" key="3">
    <source>
        <dbReference type="Proteomes" id="UP000199206"/>
    </source>
</evidence>
<evidence type="ECO:0000313" key="2">
    <source>
        <dbReference type="EMBL" id="SEM39255.1"/>
    </source>
</evidence>
<sequence>MMLAALALMIQAPASVAPPVQPAEWAQLPPLPWRVPPRYDGEMARFVMEEVRAGRCVAAVTTATGQALQVDVALLIASDGRPRAIVPRAIGCATVEQYTSGLISRAVRENLIPDVERDTWYRASITFHWPS</sequence>
<dbReference type="AlphaFoldDB" id="A0A1H7Y001"/>
<accession>A0A1H7Y001</accession>
<proteinExistence type="predicted"/>
<dbReference type="STRING" id="1166340.SAMN05192583_0020"/>
<feature type="signal peptide" evidence="1">
    <location>
        <begin position="1"/>
        <end position="17"/>
    </location>
</feature>